<feature type="repeat" description="ANK" evidence="1">
    <location>
        <begin position="121"/>
        <end position="153"/>
    </location>
</feature>
<dbReference type="InterPro" id="IPR036770">
    <property type="entry name" value="Ankyrin_rpt-contain_sf"/>
</dbReference>
<dbReference type="InterPro" id="IPR002110">
    <property type="entry name" value="Ankyrin_rpt"/>
</dbReference>
<proteinExistence type="predicted"/>
<name>A0A2J8R508_PONAB</name>
<dbReference type="SMART" id="SM00248">
    <property type="entry name" value="ANK"/>
    <property type="match status" value="4"/>
</dbReference>
<dbReference type="SUPFAM" id="SSF48403">
    <property type="entry name" value="Ankyrin repeat"/>
    <property type="match status" value="1"/>
</dbReference>
<dbReference type="EMBL" id="NDHI03003757">
    <property type="protein sequence ID" value="PNJ03604.1"/>
    <property type="molecule type" value="Genomic_DNA"/>
</dbReference>
<dbReference type="PROSITE" id="PS50088">
    <property type="entry name" value="ANK_REPEAT"/>
    <property type="match status" value="2"/>
</dbReference>
<dbReference type="Pfam" id="PF00023">
    <property type="entry name" value="Ank"/>
    <property type="match status" value="1"/>
</dbReference>
<dbReference type="AlphaFoldDB" id="A0A2J8R508"/>
<dbReference type="PANTHER" id="PTHR24147">
    <property type="entry name" value="ANKYRIN REPEAT DOMAIN 36-RELATED"/>
    <property type="match status" value="1"/>
</dbReference>
<protein>
    <submittedName>
        <fullName evidence="2">ANKRD36C isoform 1</fullName>
    </submittedName>
</protein>
<dbReference type="Pfam" id="PF12796">
    <property type="entry name" value="Ank_2"/>
    <property type="match status" value="1"/>
</dbReference>
<evidence type="ECO:0000313" key="2">
    <source>
        <dbReference type="EMBL" id="PNJ03604.1"/>
    </source>
</evidence>
<keyword evidence="1" id="KW-0040">ANK repeat</keyword>
<dbReference type="InterPro" id="IPR050657">
    <property type="entry name" value="Ankyrin_repeat_domain"/>
</dbReference>
<dbReference type="PANTHER" id="PTHR24147:SF50">
    <property type="entry name" value="ANKYRIN REPEAT DOMAIN-CONTAINING PROTEIN 36A-RELATED"/>
    <property type="match status" value="1"/>
</dbReference>
<feature type="non-terminal residue" evidence="2">
    <location>
        <position position="1"/>
    </location>
</feature>
<gene>
    <name evidence="2" type="ORF">CR201_G0053901</name>
</gene>
<accession>A0A2J8R508</accession>
<dbReference type="Gene3D" id="1.25.40.20">
    <property type="entry name" value="Ankyrin repeat-containing domain"/>
    <property type="match status" value="2"/>
</dbReference>
<feature type="repeat" description="ANK" evidence="1">
    <location>
        <begin position="88"/>
        <end position="120"/>
    </location>
</feature>
<dbReference type="PROSITE" id="PS50297">
    <property type="entry name" value="ANK_REP_REGION"/>
    <property type="match status" value="1"/>
</dbReference>
<comment type="caution">
    <text evidence="2">The sequence shown here is derived from an EMBL/GenBank/DDBJ whole genome shotgun (WGS) entry which is preliminary data.</text>
</comment>
<organism evidence="2">
    <name type="scientific">Pongo abelii</name>
    <name type="common">Sumatran orangutan</name>
    <name type="synonym">Pongo pygmaeus abelii</name>
    <dbReference type="NCBI Taxonomy" id="9601"/>
    <lineage>
        <taxon>Eukaryota</taxon>
        <taxon>Metazoa</taxon>
        <taxon>Chordata</taxon>
        <taxon>Craniata</taxon>
        <taxon>Vertebrata</taxon>
        <taxon>Euteleostomi</taxon>
        <taxon>Mammalia</taxon>
        <taxon>Eutheria</taxon>
        <taxon>Euarchontoglires</taxon>
        <taxon>Primates</taxon>
        <taxon>Haplorrhini</taxon>
        <taxon>Catarrhini</taxon>
        <taxon>Hominidae</taxon>
        <taxon>Pongo</taxon>
    </lineage>
</organism>
<reference evidence="2" key="1">
    <citation type="submission" date="2017-12" db="EMBL/GenBank/DDBJ databases">
        <title>High-resolution comparative analysis of great ape genomes.</title>
        <authorList>
            <person name="Pollen A."/>
            <person name="Hastie A."/>
            <person name="Hormozdiari F."/>
            <person name="Dougherty M."/>
            <person name="Liu R."/>
            <person name="Chaisson M."/>
            <person name="Hoppe E."/>
            <person name="Hill C."/>
            <person name="Pang A."/>
            <person name="Hillier L."/>
            <person name="Baker C."/>
            <person name="Armstrong J."/>
            <person name="Shendure J."/>
            <person name="Paten B."/>
            <person name="Wilson R."/>
            <person name="Chao H."/>
            <person name="Schneider V."/>
            <person name="Ventura M."/>
            <person name="Kronenberg Z."/>
            <person name="Murali S."/>
            <person name="Gordon D."/>
            <person name="Cantsilieris S."/>
            <person name="Munson K."/>
            <person name="Nelson B."/>
            <person name="Raja A."/>
            <person name="Underwood J."/>
            <person name="Diekhans M."/>
            <person name="Fiddes I."/>
            <person name="Haussler D."/>
            <person name="Eichler E."/>
        </authorList>
    </citation>
    <scope>NUCLEOTIDE SEQUENCE [LARGE SCALE GENOMIC DNA]</scope>
    <source>
        <strain evidence="2">Susie</strain>
    </source>
</reference>
<sequence length="331" mass="37260">VEDYEEEWWPTLRERLCSDGFSFPTALHLACATGQPEMVFLLVSARCELNLCDCECRTPLIKAVQLRQKACATTLQQNGANPNIMDFFGRTALHYAVYNEDTSMIEKLLLYGTNIEECSKTERQPLLFAVCQRKLKMVEVLLKKNANINAIDCLSSIFKLISEYRRKKCEELSIYSNPVSSQPALKATSDKKDSVSNIATEIKDGEKSGTVLPAVEQCLNRSLYRPDTVVQPVTEDEFALESETISKLYIPKRKIMSLRPIEDVLPPVEECIDRCLSLLNSIAQPVTKDKFPLESEEGKALPATGEKANVSPEQLPLFTNLLSDLLYPRLL</sequence>
<evidence type="ECO:0000256" key="1">
    <source>
        <dbReference type="PROSITE-ProRule" id="PRU00023"/>
    </source>
</evidence>